<evidence type="ECO:0008006" key="4">
    <source>
        <dbReference type="Google" id="ProtNLM"/>
    </source>
</evidence>
<sequence length="154" mass="16513">MATLYKTKQGLTLIEILVVVAIIGIIISFGMSIDLNAFRRDTFQAEESTIVALLGKARSRAMSNMFDTAHGVCYIAPNYIVFRGTCVAGIPTNELTPANAAIATASDFSNPAKFPSVVFNRLAGTVTGSTIDITVTDGLKTEHIIINNEGTINW</sequence>
<dbReference type="InterPro" id="IPR045584">
    <property type="entry name" value="Pilin-like"/>
</dbReference>
<evidence type="ECO:0000256" key="1">
    <source>
        <dbReference type="SAM" id="Phobius"/>
    </source>
</evidence>
<gene>
    <name evidence="2" type="ORF">A2647_02010</name>
</gene>
<keyword evidence="1" id="KW-0812">Transmembrane</keyword>
<organism evidence="2 3">
    <name type="scientific">Candidatus Nomurabacteria bacterium RIFCSPHIGHO2_01_FULL_40_24b</name>
    <dbReference type="NCBI Taxonomy" id="1801739"/>
    <lineage>
        <taxon>Bacteria</taxon>
        <taxon>Candidatus Nomuraibacteriota</taxon>
    </lineage>
</organism>
<evidence type="ECO:0000313" key="2">
    <source>
        <dbReference type="EMBL" id="OGI64952.1"/>
    </source>
</evidence>
<proteinExistence type="predicted"/>
<protein>
    <recommendedName>
        <fullName evidence="4">General secretion pathway GspH domain-containing protein</fullName>
    </recommendedName>
</protein>
<comment type="caution">
    <text evidence="2">The sequence shown here is derived from an EMBL/GenBank/DDBJ whole genome shotgun (WGS) entry which is preliminary data.</text>
</comment>
<feature type="transmembrane region" description="Helical" evidence="1">
    <location>
        <begin position="12"/>
        <end position="33"/>
    </location>
</feature>
<keyword evidence="1" id="KW-0472">Membrane</keyword>
<dbReference type="SUPFAM" id="SSF54523">
    <property type="entry name" value="Pili subunits"/>
    <property type="match status" value="1"/>
</dbReference>
<dbReference type="Pfam" id="PF07963">
    <property type="entry name" value="N_methyl"/>
    <property type="match status" value="1"/>
</dbReference>
<reference evidence="2 3" key="1">
    <citation type="journal article" date="2016" name="Nat. Commun.">
        <title>Thousands of microbial genomes shed light on interconnected biogeochemical processes in an aquifer system.</title>
        <authorList>
            <person name="Anantharaman K."/>
            <person name="Brown C.T."/>
            <person name="Hug L.A."/>
            <person name="Sharon I."/>
            <person name="Castelle C.J."/>
            <person name="Probst A.J."/>
            <person name="Thomas B.C."/>
            <person name="Singh A."/>
            <person name="Wilkins M.J."/>
            <person name="Karaoz U."/>
            <person name="Brodie E.L."/>
            <person name="Williams K.H."/>
            <person name="Hubbard S.S."/>
            <person name="Banfield J.F."/>
        </authorList>
    </citation>
    <scope>NUCLEOTIDE SEQUENCE [LARGE SCALE GENOMIC DNA]</scope>
</reference>
<dbReference type="EMBL" id="MFTP01000024">
    <property type="protein sequence ID" value="OGI64952.1"/>
    <property type="molecule type" value="Genomic_DNA"/>
</dbReference>
<evidence type="ECO:0000313" key="3">
    <source>
        <dbReference type="Proteomes" id="UP000177370"/>
    </source>
</evidence>
<dbReference type="InterPro" id="IPR012902">
    <property type="entry name" value="N_methyl_site"/>
</dbReference>
<keyword evidence="1" id="KW-1133">Transmembrane helix</keyword>
<dbReference type="NCBIfam" id="TIGR02532">
    <property type="entry name" value="IV_pilin_GFxxxE"/>
    <property type="match status" value="1"/>
</dbReference>
<dbReference type="AlphaFoldDB" id="A0A1F6V5R0"/>
<accession>A0A1F6V5R0</accession>
<name>A0A1F6V5R0_9BACT</name>
<dbReference type="Gene3D" id="3.30.700.10">
    <property type="entry name" value="Glycoprotein, Type 4 Pilin"/>
    <property type="match status" value="1"/>
</dbReference>
<dbReference type="Proteomes" id="UP000177370">
    <property type="component" value="Unassembled WGS sequence"/>
</dbReference>